<keyword evidence="9" id="KW-0472">Membrane</keyword>
<keyword evidence="2 9" id="KW-0285">Flavoprotein</keyword>
<evidence type="ECO:0000256" key="2">
    <source>
        <dbReference type="ARBA" id="ARBA00022630"/>
    </source>
</evidence>
<evidence type="ECO:0000256" key="3">
    <source>
        <dbReference type="ARBA" id="ARBA00022642"/>
    </source>
</evidence>
<evidence type="ECO:0000313" key="12">
    <source>
        <dbReference type="EMBL" id="KAK3874430.1"/>
    </source>
</evidence>
<protein>
    <recommendedName>
        <fullName evidence="9">Kynurenine 3-monooxygenase</fullName>
        <ecNumber evidence="9">1.14.13.9</ecNumber>
    </recommendedName>
    <alternativeName>
        <fullName evidence="9">Kynurenine 3-hydroxylase</fullName>
    </alternativeName>
</protein>
<evidence type="ECO:0000256" key="6">
    <source>
        <dbReference type="ARBA" id="ARBA00023002"/>
    </source>
</evidence>
<evidence type="ECO:0000313" key="11">
    <source>
        <dbReference type="EMBL" id="KAK3858403.1"/>
    </source>
</evidence>
<organism evidence="12 13">
    <name type="scientific">Petrolisthes cinctipes</name>
    <name type="common">Flat porcelain crab</name>
    <dbReference type="NCBI Taxonomy" id="88211"/>
    <lineage>
        <taxon>Eukaryota</taxon>
        <taxon>Metazoa</taxon>
        <taxon>Ecdysozoa</taxon>
        <taxon>Arthropoda</taxon>
        <taxon>Crustacea</taxon>
        <taxon>Multicrustacea</taxon>
        <taxon>Malacostraca</taxon>
        <taxon>Eumalacostraca</taxon>
        <taxon>Eucarida</taxon>
        <taxon>Decapoda</taxon>
        <taxon>Pleocyemata</taxon>
        <taxon>Anomura</taxon>
        <taxon>Galatheoidea</taxon>
        <taxon>Porcellanidae</taxon>
        <taxon>Petrolisthes</taxon>
    </lineage>
</organism>
<dbReference type="GO" id="GO:0034354">
    <property type="term" value="P:'de novo' NAD+ biosynthetic process from L-tryptophan"/>
    <property type="evidence" value="ECO:0007669"/>
    <property type="project" value="UniProtKB-UniRule"/>
</dbReference>
<dbReference type="InterPro" id="IPR027545">
    <property type="entry name" value="Kynurenine_monooxygenase"/>
</dbReference>
<comment type="cofactor">
    <cofactor evidence="1 9">
        <name>FAD</name>
        <dbReference type="ChEBI" id="CHEBI:57692"/>
    </cofactor>
</comment>
<keyword evidence="3 9" id="KW-0662">Pyridine nucleotide biosynthesis</keyword>
<dbReference type="Gene3D" id="3.50.50.60">
    <property type="entry name" value="FAD/NAD(P)-binding domain"/>
    <property type="match status" value="1"/>
</dbReference>
<evidence type="ECO:0000313" key="13">
    <source>
        <dbReference type="Proteomes" id="UP001286313"/>
    </source>
</evidence>
<evidence type="ECO:0000259" key="10">
    <source>
        <dbReference type="Pfam" id="PF01494"/>
    </source>
</evidence>
<dbReference type="GO" id="GO:0004502">
    <property type="term" value="F:kynurenine 3-monooxygenase activity"/>
    <property type="evidence" value="ECO:0007669"/>
    <property type="project" value="UniProtKB-UniRule"/>
</dbReference>
<comment type="caution">
    <text evidence="12">The sequence shown here is derived from an EMBL/GenBank/DDBJ whole genome shotgun (WGS) entry which is preliminary data.</text>
</comment>
<dbReference type="FunFam" id="3.50.50.60:FF:000185">
    <property type="entry name" value="Kynurenine 3-monooxygenase"/>
    <property type="match status" value="1"/>
</dbReference>
<comment type="pathway">
    <text evidence="9">Cofactor biosynthesis; NAD(+) biosynthesis; quinolinate from L-kynurenine: step 1/3.</text>
</comment>
<dbReference type="InterPro" id="IPR002938">
    <property type="entry name" value="FAD-bd"/>
</dbReference>
<comment type="catalytic activity">
    <reaction evidence="8 9">
        <text>L-kynurenine + NADPH + O2 + H(+) = 3-hydroxy-L-kynurenine + NADP(+) + H2O</text>
        <dbReference type="Rhea" id="RHEA:20545"/>
        <dbReference type="ChEBI" id="CHEBI:15377"/>
        <dbReference type="ChEBI" id="CHEBI:15378"/>
        <dbReference type="ChEBI" id="CHEBI:15379"/>
        <dbReference type="ChEBI" id="CHEBI:57783"/>
        <dbReference type="ChEBI" id="CHEBI:57959"/>
        <dbReference type="ChEBI" id="CHEBI:58125"/>
        <dbReference type="ChEBI" id="CHEBI:58349"/>
        <dbReference type="EC" id="1.14.13.9"/>
    </reaction>
</comment>
<dbReference type="Pfam" id="PF01494">
    <property type="entry name" value="FAD_binding_3"/>
    <property type="match status" value="1"/>
</dbReference>
<dbReference type="EC" id="1.14.13.9" evidence="9"/>
<dbReference type="SUPFAM" id="SSF51905">
    <property type="entry name" value="FAD/NAD(P)-binding domain"/>
    <property type="match status" value="1"/>
</dbReference>
<evidence type="ECO:0000256" key="9">
    <source>
        <dbReference type="HAMAP-Rule" id="MF_03018"/>
    </source>
</evidence>
<dbReference type="HAMAP" id="MF_01971">
    <property type="entry name" value="Kynurenine_monooxygenase"/>
    <property type="match status" value="1"/>
</dbReference>
<dbReference type="InterPro" id="IPR036188">
    <property type="entry name" value="FAD/NAD-bd_sf"/>
</dbReference>
<gene>
    <name evidence="12" type="ORF">Pcinc_020635</name>
    <name evidence="11" type="ORF">Pcinc_035402</name>
</gene>
<evidence type="ECO:0000256" key="5">
    <source>
        <dbReference type="ARBA" id="ARBA00022857"/>
    </source>
</evidence>
<accession>A0AAE1FJ27</accession>
<dbReference type="GO" id="GO:0071949">
    <property type="term" value="F:FAD binding"/>
    <property type="evidence" value="ECO:0007669"/>
    <property type="project" value="InterPro"/>
</dbReference>
<keyword evidence="5 9" id="KW-0521">NADP</keyword>
<keyword evidence="13" id="KW-1185">Reference proteome</keyword>
<proteinExistence type="inferred from homology"/>
<evidence type="ECO:0000256" key="1">
    <source>
        <dbReference type="ARBA" id="ARBA00001974"/>
    </source>
</evidence>
<keyword evidence="7 9" id="KW-0503">Monooxygenase</keyword>
<feature type="domain" description="FAD-binding" evidence="10">
    <location>
        <begin position="13"/>
        <end position="364"/>
    </location>
</feature>
<evidence type="ECO:0000256" key="7">
    <source>
        <dbReference type="ARBA" id="ARBA00023033"/>
    </source>
</evidence>
<comment type="similarity">
    <text evidence="9">Belongs to the aromatic-ring hydroxylase family. KMO subfamily.</text>
</comment>
<dbReference type="AlphaFoldDB" id="A0AAE1FJ27"/>
<dbReference type="GO" id="GO:0043420">
    <property type="term" value="P:anthranilate metabolic process"/>
    <property type="evidence" value="ECO:0007669"/>
    <property type="project" value="UniProtKB-UniRule"/>
</dbReference>
<sequence length="484" mass="54459">MTMARQETKDKIVTVVGAGLVGTLEACFLAKRGYQVHLYEYRPDIRSLEHVPGRSINLAMSVRGRTGLKAVGLEDQVIKNHGIPMHSRMIHNTDGTTRAIPYNKDGQCIYSVGRRFVNEVLLTRAEQFPNLTIHFSHKLTSCRLQDGQASFLNTETGEEVNRKADVLIGCDGAYSNVRRAMMRQPFFNYNQTYIPHGYMELCIPATPEGEFVMPANYLHIWPRGQYMMIALPNQDCSWTVTLFMPFPIFESLTTQDQLLSFFQTNYPDAISLIGRDRLVKDFFANRALPMISVKCSPYHVGSTALLMGDAAHAMVPFYGQGMNCGMEDCVVLDELLEEYSDDLATVLPAYSAKRSPDAQAIVDLALYNYIEMRDLVNSRKFLFRKKIDDLLSSLIPKYWLPLYTMVTFTRHPYHLCIARKSWQDKVLKRVLSMAGVLGVGAGVVLTKTDALHGLSYSFITHLSTILTKTWATVTTAAATASLKN</sequence>
<dbReference type="PANTHER" id="PTHR46028:SF2">
    <property type="entry name" value="KYNURENINE 3-MONOOXYGENASE"/>
    <property type="match status" value="1"/>
</dbReference>
<evidence type="ECO:0000256" key="8">
    <source>
        <dbReference type="ARBA" id="ARBA00047818"/>
    </source>
</evidence>
<keyword evidence="6 9" id="KW-0560">Oxidoreductase</keyword>
<comment type="function">
    <text evidence="9">Catalyzes the hydroxylation of L-kynurenine (L-Kyn) to form 3-hydroxy-L-kynurenine (L-3OHKyn). Required for synthesis of quinolinic acid.</text>
</comment>
<keyword evidence="9" id="KW-0496">Mitochondrion</keyword>
<dbReference type="GO" id="GO:0019805">
    <property type="term" value="P:quinolinate biosynthetic process"/>
    <property type="evidence" value="ECO:0007669"/>
    <property type="project" value="UniProtKB-UniRule"/>
</dbReference>
<dbReference type="GO" id="GO:0070189">
    <property type="term" value="P:kynurenine metabolic process"/>
    <property type="evidence" value="ECO:0007669"/>
    <property type="project" value="TreeGrafter"/>
</dbReference>
<dbReference type="GO" id="GO:0006569">
    <property type="term" value="P:L-tryptophan catabolic process"/>
    <property type="evidence" value="ECO:0007669"/>
    <property type="project" value="UniProtKB-UniRule"/>
</dbReference>
<keyword evidence="4 9" id="KW-0274">FAD</keyword>
<dbReference type="EMBL" id="JAWQEG010002103">
    <property type="protein sequence ID" value="KAK3874430.1"/>
    <property type="molecule type" value="Genomic_DNA"/>
</dbReference>
<comment type="subcellular location">
    <subcellularLocation>
        <location evidence="9">Mitochondrion</location>
    </subcellularLocation>
    <subcellularLocation>
        <location evidence="9">Membrane</location>
        <topology evidence="9">Multi-pass membrane protein</topology>
    </subcellularLocation>
</comment>
<evidence type="ECO:0000256" key="4">
    <source>
        <dbReference type="ARBA" id="ARBA00022827"/>
    </source>
</evidence>
<dbReference type="PRINTS" id="PR00420">
    <property type="entry name" value="RNGMNOXGNASE"/>
</dbReference>
<dbReference type="EMBL" id="JAWQEG010005319">
    <property type="protein sequence ID" value="KAK3858403.1"/>
    <property type="molecule type" value="Genomic_DNA"/>
</dbReference>
<dbReference type="GO" id="GO:0005741">
    <property type="term" value="C:mitochondrial outer membrane"/>
    <property type="evidence" value="ECO:0007669"/>
    <property type="project" value="TreeGrafter"/>
</dbReference>
<dbReference type="PANTHER" id="PTHR46028">
    <property type="entry name" value="KYNURENINE 3-MONOOXYGENASE"/>
    <property type="match status" value="1"/>
</dbReference>
<reference evidence="12" key="1">
    <citation type="submission" date="2023-10" db="EMBL/GenBank/DDBJ databases">
        <title>Genome assemblies of two species of porcelain crab, Petrolisthes cinctipes and Petrolisthes manimaculis (Anomura: Porcellanidae).</title>
        <authorList>
            <person name="Angst P."/>
        </authorList>
    </citation>
    <scope>NUCLEOTIDE SEQUENCE</scope>
    <source>
        <strain evidence="12">PB745_01</strain>
        <tissue evidence="12">Gill</tissue>
    </source>
</reference>
<dbReference type="Proteomes" id="UP001286313">
    <property type="component" value="Unassembled WGS sequence"/>
</dbReference>
<name>A0AAE1FJ27_PETCI</name>